<proteinExistence type="predicted"/>
<reference evidence="1" key="1">
    <citation type="submission" date="2019-08" db="EMBL/GenBank/DDBJ databases">
        <authorList>
            <person name="Kucharzyk K."/>
            <person name="Murdoch R.W."/>
            <person name="Higgins S."/>
            <person name="Loffler F."/>
        </authorList>
    </citation>
    <scope>NUCLEOTIDE SEQUENCE</scope>
</reference>
<accession>A0A645ACD9</accession>
<comment type="caution">
    <text evidence="1">The sequence shown here is derived from an EMBL/GenBank/DDBJ whole genome shotgun (WGS) entry which is preliminary data.</text>
</comment>
<evidence type="ECO:0000313" key="1">
    <source>
        <dbReference type="EMBL" id="MPM49941.1"/>
    </source>
</evidence>
<name>A0A645ACD9_9ZZZZ</name>
<gene>
    <name evidence="1" type="ORF">SDC9_96675</name>
</gene>
<protein>
    <submittedName>
        <fullName evidence="1">Uncharacterized protein</fullName>
    </submittedName>
</protein>
<organism evidence="1">
    <name type="scientific">bioreactor metagenome</name>
    <dbReference type="NCBI Taxonomy" id="1076179"/>
    <lineage>
        <taxon>unclassified sequences</taxon>
        <taxon>metagenomes</taxon>
        <taxon>ecological metagenomes</taxon>
    </lineage>
</organism>
<dbReference type="AlphaFoldDB" id="A0A645ACD9"/>
<sequence length="404" mass="43586">MSCCFLLEYGMVKSLWLGIAFEIVFDLHMQNQGAGDSLRFAALLAQKIDCGMRHFLQGKAHPQQAAIADMAESFPGQMIGRDVIGGGQRPAQRIVSGGHDDFIEAGKAAVAPFVGHGQQIDIAAGDDGVRRLGQTGEMRCRAAADLKVYVGVDDLALDQFGLVRQPRHGIKQLRIPYAAFPVLQRRADALRIEYPDSAAMEFCQIPQQIQHGGERVDANGSMRSGRIAQIQIDGGNVCGNEHGFQGNDAANPAAAYFGFDGIVEYDDGFDSHAFAEFAGEIEQRKAVGTLMKAGYQQHGPVQGIVRRHVAGIGQEHPEPVMPGVAGLDAAAQDPIGGGKRHSGRLGNLFKRHVPGLLGTVAHTAPVAKIRRSSLFRHYIGISGKCQVHSLFSHIFLSYFVTLVK</sequence>
<dbReference type="EMBL" id="VSSQ01012738">
    <property type="protein sequence ID" value="MPM49941.1"/>
    <property type="molecule type" value="Genomic_DNA"/>
</dbReference>